<feature type="transmembrane region" description="Helical" evidence="1">
    <location>
        <begin position="126"/>
        <end position="146"/>
    </location>
</feature>
<sequence>MDPSALLFTNVLVAIGFQMRVGRTVTDVNAAARAMRRGGYCLLSASAVFALASTLNPLLCATALFVAVVLLTLTELLQSAGSWGLSYDLADTARLGEYQGAWSVGTQLVRSCGPFLVTLALSALDATGWLVIGLIYAVAAGCVAPLSRRAEAAHHVTAPGPSGMAELCVASDGSVAEVPIRAR</sequence>
<evidence type="ECO:0000313" key="2">
    <source>
        <dbReference type="EMBL" id="MDT0484655.1"/>
    </source>
</evidence>
<dbReference type="EMBL" id="JAVREZ010000012">
    <property type="protein sequence ID" value="MDT0484655.1"/>
    <property type="molecule type" value="Genomic_DNA"/>
</dbReference>
<name>A0ABU2VGE1_9ACTN</name>
<evidence type="ECO:0008006" key="4">
    <source>
        <dbReference type="Google" id="ProtNLM"/>
    </source>
</evidence>
<proteinExistence type="predicted"/>
<protein>
    <recommendedName>
        <fullName evidence="4">MFS transporter</fullName>
    </recommendedName>
</protein>
<gene>
    <name evidence="2" type="ORF">RNB18_31495</name>
</gene>
<reference evidence="3" key="1">
    <citation type="submission" date="2023-07" db="EMBL/GenBank/DDBJ databases">
        <title>30 novel species of actinomycetes from the DSMZ collection.</title>
        <authorList>
            <person name="Nouioui I."/>
        </authorList>
    </citation>
    <scope>NUCLEOTIDE SEQUENCE [LARGE SCALE GENOMIC DNA]</scope>
    <source>
        <strain evidence="3">DSM 41640</strain>
    </source>
</reference>
<feature type="transmembrane region" description="Helical" evidence="1">
    <location>
        <begin position="40"/>
        <end position="73"/>
    </location>
</feature>
<dbReference type="Proteomes" id="UP001183824">
    <property type="component" value="Unassembled WGS sequence"/>
</dbReference>
<evidence type="ECO:0000313" key="3">
    <source>
        <dbReference type="Proteomes" id="UP001183824"/>
    </source>
</evidence>
<dbReference type="InterPro" id="IPR036259">
    <property type="entry name" value="MFS_trans_sf"/>
</dbReference>
<keyword evidence="1" id="KW-0812">Transmembrane</keyword>
<comment type="caution">
    <text evidence="2">The sequence shown here is derived from an EMBL/GenBank/DDBJ whole genome shotgun (WGS) entry which is preliminary data.</text>
</comment>
<evidence type="ECO:0000256" key="1">
    <source>
        <dbReference type="SAM" id="Phobius"/>
    </source>
</evidence>
<keyword evidence="3" id="KW-1185">Reference proteome</keyword>
<dbReference type="SUPFAM" id="SSF103473">
    <property type="entry name" value="MFS general substrate transporter"/>
    <property type="match status" value="1"/>
</dbReference>
<dbReference type="RefSeq" id="WP_311717508.1">
    <property type="nucleotide sequence ID" value="NZ_JAVREZ010000012.1"/>
</dbReference>
<keyword evidence="1" id="KW-1133">Transmembrane helix</keyword>
<organism evidence="2 3">
    <name type="scientific">Streptomyces doebereineriae</name>
    <dbReference type="NCBI Taxonomy" id="3075528"/>
    <lineage>
        <taxon>Bacteria</taxon>
        <taxon>Bacillati</taxon>
        <taxon>Actinomycetota</taxon>
        <taxon>Actinomycetes</taxon>
        <taxon>Kitasatosporales</taxon>
        <taxon>Streptomycetaceae</taxon>
        <taxon>Streptomyces</taxon>
    </lineage>
</organism>
<accession>A0ABU2VGE1</accession>
<keyword evidence="1" id="KW-0472">Membrane</keyword>